<evidence type="ECO:0000256" key="1">
    <source>
        <dbReference type="ARBA" id="ARBA00022801"/>
    </source>
</evidence>
<organism evidence="2 3">
    <name type="scientific">Thiorhodococcus fuscus</name>
    <dbReference type="NCBI Taxonomy" id="527200"/>
    <lineage>
        <taxon>Bacteria</taxon>
        <taxon>Pseudomonadati</taxon>
        <taxon>Pseudomonadota</taxon>
        <taxon>Gammaproteobacteria</taxon>
        <taxon>Chromatiales</taxon>
        <taxon>Chromatiaceae</taxon>
        <taxon>Thiorhodococcus</taxon>
    </lineage>
</organism>
<dbReference type="InterPro" id="IPR036412">
    <property type="entry name" value="HAD-like_sf"/>
</dbReference>
<dbReference type="EC" id="3.1.3.-" evidence="2"/>
<reference evidence="3" key="1">
    <citation type="journal article" date="2019" name="Int. J. Syst. Evol. Microbiol.">
        <title>The Global Catalogue of Microorganisms (GCM) 10K type strain sequencing project: providing services to taxonomists for standard genome sequencing and annotation.</title>
        <authorList>
            <consortium name="The Broad Institute Genomics Platform"/>
            <consortium name="The Broad Institute Genome Sequencing Center for Infectious Disease"/>
            <person name="Wu L."/>
            <person name="Ma J."/>
        </authorList>
    </citation>
    <scope>NUCLEOTIDE SEQUENCE [LARGE SCALE GENOMIC DNA]</scope>
    <source>
        <strain evidence="3">KACC 12597</strain>
    </source>
</reference>
<dbReference type="SUPFAM" id="SSF56784">
    <property type="entry name" value="HAD-like"/>
    <property type="match status" value="1"/>
</dbReference>
<dbReference type="InterPro" id="IPR051540">
    <property type="entry name" value="S-2-haloacid_dehalogenase"/>
</dbReference>
<dbReference type="InterPro" id="IPR023214">
    <property type="entry name" value="HAD_sf"/>
</dbReference>
<accession>A0ABW4Y362</accession>
<dbReference type="GO" id="GO:0016787">
    <property type="term" value="F:hydrolase activity"/>
    <property type="evidence" value="ECO:0007669"/>
    <property type="project" value="UniProtKB-KW"/>
</dbReference>
<gene>
    <name evidence="2" type="ORF">ACFSJC_00405</name>
</gene>
<dbReference type="Proteomes" id="UP001597337">
    <property type="component" value="Unassembled WGS sequence"/>
</dbReference>
<dbReference type="PANTHER" id="PTHR43316">
    <property type="entry name" value="HYDROLASE, HALOACID DELAHOGENASE-RELATED"/>
    <property type="match status" value="1"/>
</dbReference>
<dbReference type="SFLD" id="SFLDS00003">
    <property type="entry name" value="Haloacid_Dehalogenase"/>
    <property type="match status" value="1"/>
</dbReference>
<dbReference type="PRINTS" id="PR00413">
    <property type="entry name" value="HADHALOGNASE"/>
</dbReference>
<dbReference type="NCBIfam" id="TIGR01509">
    <property type="entry name" value="HAD-SF-IA-v3"/>
    <property type="match status" value="1"/>
</dbReference>
<protein>
    <submittedName>
        <fullName evidence="2">HAD family hydrolase</fullName>
        <ecNumber evidence="2">3.1.3.-</ecNumber>
    </submittedName>
</protein>
<dbReference type="InterPro" id="IPR006439">
    <property type="entry name" value="HAD-SF_hydro_IA"/>
</dbReference>
<comment type="caution">
    <text evidence="2">The sequence shown here is derived from an EMBL/GenBank/DDBJ whole genome shotgun (WGS) entry which is preliminary data.</text>
</comment>
<dbReference type="NCBIfam" id="TIGR01549">
    <property type="entry name" value="HAD-SF-IA-v1"/>
    <property type="match status" value="1"/>
</dbReference>
<dbReference type="EMBL" id="JBHUHX010000001">
    <property type="protein sequence ID" value="MFD2110298.1"/>
    <property type="molecule type" value="Genomic_DNA"/>
</dbReference>
<evidence type="ECO:0000313" key="3">
    <source>
        <dbReference type="Proteomes" id="UP001597337"/>
    </source>
</evidence>
<evidence type="ECO:0000313" key="2">
    <source>
        <dbReference type="EMBL" id="MFD2110298.1"/>
    </source>
</evidence>
<name>A0ABW4Y362_9GAMM</name>
<keyword evidence="3" id="KW-1185">Reference proteome</keyword>
<dbReference type="Gene3D" id="1.20.120.1600">
    <property type="match status" value="1"/>
</dbReference>
<dbReference type="Pfam" id="PF00702">
    <property type="entry name" value="Hydrolase"/>
    <property type="match status" value="1"/>
</dbReference>
<sequence length="239" mass="26439">MPQARIRLITFDLDDTLWPCLPAIQAAEQALHDWLRDHAPRLAEAHDIESMRAHRRAVMETMPEIAHDLGLVRHRSLIQLLEFFEYPIDLADGAVSLFLDHRSRVEPYADALPVLRSLAPNYRLVSLTNGNADAEATPLRGIFDHNLTAAGIGAAKPDPAMFRRALELTGCRADACLHLGDDPWTDVEAARALGIAAIWVNRTGRDWPDELPPPSLTVTNLYELTAWLNGGCTGDTDGI</sequence>
<dbReference type="SFLD" id="SFLDG01129">
    <property type="entry name" value="C1.5:_HAD__Beta-PGM__Phosphata"/>
    <property type="match status" value="1"/>
</dbReference>
<keyword evidence="1 2" id="KW-0378">Hydrolase</keyword>
<dbReference type="Gene3D" id="3.40.50.1000">
    <property type="entry name" value="HAD superfamily/HAD-like"/>
    <property type="match status" value="1"/>
</dbReference>
<proteinExistence type="predicted"/>
<dbReference type="RefSeq" id="WP_386021589.1">
    <property type="nucleotide sequence ID" value="NZ_JBHUHX010000001.1"/>
</dbReference>